<dbReference type="HOGENOM" id="CLU_041682_1_0_1"/>
<name>A0A0D2DY75_9EURO</name>
<evidence type="ECO:0000259" key="1">
    <source>
        <dbReference type="Pfam" id="PF12697"/>
    </source>
</evidence>
<dbReference type="Gene3D" id="3.40.50.1820">
    <property type="entry name" value="alpha/beta hydrolase"/>
    <property type="match status" value="1"/>
</dbReference>
<dbReference type="InterPro" id="IPR000073">
    <property type="entry name" value="AB_hydrolase_1"/>
</dbReference>
<dbReference type="EMBL" id="KN847332">
    <property type="protein sequence ID" value="KIW47555.1"/>
    <property type="molecule type" value="Genomic_DNA"/>
</dbReference>
<dbReference type="Pfam" id="PF12697">
    <property type="entry name" value="Abhydrolase_6"/>
    <property type="match status" value="1"/>
</dbReference>
<evidence type="ECO:0000313" key="3">
    <source>
        <dbReference type="Proteomes" id="UP000053342"/>
    </source>
</evidence>
<organism evidence="2 3">
    <name type="scientific">Exophiala oligosperma</name>
    <dbReference type="NCBI Taxonomy" id="215243"/>
    <lineage>
        <taxon>Eukaryota</taxon>
        <taxon>Fungi</taxon>
        <taxon>Dikarya</taxon>
        <taxon>Ascomycota</taxon>
        <taxon>Pezizomycotina</taxon>
        <taxon>Eurotiomycetes</taxon>
        <taxon>Chaetothyriomycetidae</taxon>
        <taxon>Chaetothyriales</taxon>
        <taxon>Herpotrichiellaceae</taxon>
        <taxon>Exophiala</taxon>
    </lineage>
</organism>
<feature type="domain" description="AB hydrolase-1" evidence="1">
    <location>
        <begin position="66"/>
        <end position="178"/>
    </location>
</feature>
<keyword evidence="3" id="KW-1185">Reference proteome</keyword>
<accession>A0A0D2DY75</accession>
<dbReference type="VEuPathDB" id="FungiDB:PV06_00245"/>
<dbReference type="STRING" id="215243.A0A0D2DY75"/>
<protein>
    <recommendedName>
        <fullName evidence="1">AB hydrolase-1 domain-containing protein</fullName>
    </recommendedName>
</protein>
<evidence type="ECO:0000313" key="2">
    <source>
        <dbReference type="EMBL" id="KIW47555.1"/>
    </source>
</evidence>
<dbReference type="GeneID" id="27352319"/>
<gene>
    <name evidence="2" type="ORF">PV06_00245</name>
</gene>
<dbReference type="OrthoDB" id="294702at2759"/>
<dbReference type="AlphaFoldDB" id="A0A0D2DY75"/>
<dbReference type="SUPFAM" id="SSF53474">
    <property type="entry name" value="alpha/beta-Hydrolases"/>
    <property type="match status" value="1"/>
</dbReference>
<reference evidence="2 3" key="1">
    <citation type="submission" date="2015-01" db="EMBL/GenBank/DDBJ databases">
        <title>The Genome Sequence of Exophiala oligosperma CBS72588.</title>
        <authorList>
            <consortium name="The Broad Institute Genomics Platform"/>
            <person name="Cuomo C."/>
            <person name="de Hoog S."/>
            <person name="Gorbushina A."/>
            <person name="Stielow B."/>
            <person name="Teixiera M."/>
            <person name="Abouelleil A."/>
            <person name="Chapman S.B."/>
            <person name="Priest M."/>
            <person name="Young S.K."/>
            <person name="Wortman J."/>
            <person name="Nusbaum C."/>
            <person name="Birren B."/>
        </authorList>
    </citation>
    <scope>NUCLEOTIDE SEQUENCE [LARGE SCALE GENOMIC DNA]</scope>
    <source>
        <strain evidence="2 3">CBS 72588</strain>
    </source>
</reference>
<dbReference type="RefSeq" id="XP_016267771.1">
    <property type="nucleotide sequence ID" value="XM_016400718.1"/>
</dbReference>
<dbReference type="Proteomes" id="UP000053342">
    <property type="component" value="Unassembled WGS sequence"/>
</dbReference>
<proteinExistence type="predicted"/>
<dbReference type="InterPro" id="IPR029058">
    <property type="entry name" value="AB_hydrolase_fold"/>
</dbReference>
<sequence>MTSSEDQAIGLICKKCFHRALWLPQTANHPRLRVTYSTTTNFDNVSLPVIFFIPPMFGCRWNALHFNKLANDCGVRVIFVDRPGFGGSTPVTLDIRVAVWLETVPVLLHQLGVEHVSIVTHSAGTIYTLNTLIRYRDILDPKMPYVAFMAPFVPKAYSGATVPSLASKLPTNALDTWAGINSFVNNKIMPSVSWSGGLISPLSNVFSSSAGTEVPGAEASNSTTLVEQYGFDKDTAKVIQKFATKWQFAEPNEGGNEEAKLCLQKCDDAAWVEAADYSGCIRKIADNEGALSGSKNAPGVAKLKIDSFFAGSDMMIAKRGQAYFEQCWQGDEVSGKVDFVTSTYPEANHDSLLVDYKKGALKDVFERVARLSRNG</sequence>